<dbReference type="AlphaFoldDB" id="A0A2T4UJI2"/>
<dbReference type="Pfam" id="PF13460">
    <property type="entry name" value="NAD_binding_10"/>
    <property type="match status" value="1"/>
</dbReference>
<evidence type="ECO:0000259" key="1">
    <source>
        <dbReference type="Pfam" id="PF13460"/>
    </source>
</evidence>
<comment type="caution">
    <text evidence="2">The sequence shown here is derived from an EMBL/GenBank/DDBJ whole genome shotgun (WGS) entry which is preliminary data.</text>
</comment>
<name>A0A2T4UJI2_9ACTN</name>
<dbReference type="Gene3D" id="3.40.50.720">
    <property type="entry name" value="NAD(P)-binding Rossmann-like Domain"/>
    <property type="match status" value="1"/>
</dbReference>
<dbReference type="SUPFAM" id="SSF51735">
    <property type="entry name" value="NAD(P)-binding Rossmann-fold domains"/>
    <property type="match status" value="1"/>
</dbReference>
<dbReference type="OrthoDB" id="319724at2"/>
<dbReference type="PANTHER" id="PTHR12126:SF11">
    <property type="entry name" value="NADH DEHYDROGENASE [UBIQUINONE] 1 ALPHA SUBCOMPLEX SUBUNIT 9, MITOCHONDRIAL"/>
    <property type="match status" value="1"/>
</dbReference>
<dbReference type="Proteomes" id="UP000240739">
    <property type="component" value="Unassembled WGS sequence"/>
</dbReference>
<organism evidence="2 3">
    <name type="scientific">Paraconexibacter algicola</name>
    <dbReference type="NCBI Taxonomy" id="2133960"/>
    <lineage>
        <taxon>Bacteria</taxon>
        <taxon>Bacillati</taxon>
        <taxon>Actinomycetota</taxon>
        <taxon>Thermoleophilia</taxon>
        <taxon>Solirubrobacterales</taxon>
        <taxon>Paraconexibacteraceae</taxon>
        <taxon>Paraconexibacter</taxon>
    </lineage>
</organism>
<reference evidence="2 3" key="1">
    <citation type="submission" date="2018-03" db="EMBL/GenBank/DDBJ databases">
        <title>Aquarubrobacter algicola gen. nov., sp. nov., a novel actinobacterium isolated from shallow eutrophic lake during the end of cyanobacterial harmful algal blooms.</title>
        <authorList>
            <person name="Chun S.J."/>
        </authorList>
    </citation>
    <scope>NUCLEOTIDE SEQUENCE [LARGE SCALE GENOMIC DNA]</scope>
    <source>
        <strain evidence="2 3">Seoho-28</strain>
    </source>
</reference>
<accession>A0A2T4UJI2</accession>
<dbReference type="GO" id="GO:0044877">
    <property type="term" value="F:protein-containing complex binding"/>
    <property type="evidence" value="ECO:0007669"/>
    <property type="project" value="TreeGrafter"/>
</dbReference>
<keyword evidence="3" id="KW-1185">Reference proteome</keyword>
<gene>
    <name evidence="2" type="ORF">C7Y72_06890</name>
</gene>
<dbReference type="RefSeq" id="WP_107567986.1">
    <property type="nucleotide sequence ID" value="NZ_PYYB01000001.1"/>
</dbReference>
<dbReference type="InterPro" id="IPR016040">
    <property type="entry name" value="NAD(P)-bd_dom"/>
</dbReference>
<proteinExistence type="predicted"/>
<dbReference type="InterPro" id="IPR036291">
    <property type="entry name" value="NAD(P)-bd_dom_sf"/>
</dbReference>
<feature type="domain" description="NAD(P)-binding" evidence="1">
    <location>
        <begin position="6"/>
        <end position="147"/>
    </location>
</feature>
<evidence type="ECO:0000313" key="2">
    <source>
        <dbReference type="EMBL" id="PTL59396.1"/>
    </source>
</evidence>
<protein>
    <recommendedName>
        <fullName evidence="1">NAD(P)-binding domain-containing protein</fullName>
    </recommendedName>
</protein>
<dbReference type="InterPro" id="IPR051207">
    <property type="entry name" value="ComplexI_NDUFA9_subunit"/>
</dbReference>
<evidence type="ECO:0000313" key="3">
    <source>
        <dbReference type="Proteomes" id="UP000240739"/>
    </source>
</evidence>
<dbReference type="EMBL" id="PYYB01000001">
    <property type="protein sequence ID" value="PTL59396.1"/>
    <property type="molecule type" value="Genomic_DNA"/>
</dbReference>
<sequence length="309" mass="33028">MLLLTGATGTTGAALLRRLTAAGVPTRVLVRDPKRLGPERVRVQIALGDLSDPPSFRNALRGVRTVVHLAAASRDQEQGSIEELGGIATWRMVEAAEKAGVEHFVFFSALGASAHNRTRFLRSKAHAEEAVRSSGLRHTIFAPSMVYAPGDEAMTLIARLALLPVVPMSGRGRAHFQPIWGDDAADCVMSVLGYPPVGATGELPVANGSPYVPTENARYELAGPDTITGREMFELAVRATGRPRPVVPVPTAVTYRVLRAAEMLVSHRALATWDEAELLEVSMTSRSGTADAERLGVRPRRMAAVLGAA</sequence>
<dbReference type="PANTHER" id="PTHR12126">
    <property type="entry name" value="NADH-UBIQUINONE OXIDOREDUCTASE 39 KDA SUBUNIT-RELATED"/>
    <property type="match status" value="1"/>
</dbReference>